<dbReference type="InterPro" id="IPR023696">
    <property type="entry name" value="Ureohydrolase_dom_sf"/>
</dbReference>
<dbReference type="CDD" id="cd09994">
    <property type="entry name" value="HDAC_AcuC_like"/>
    <property type="match status" value="1"/>
</dbReference>
<dbReference type="InterPro" id="IPR023801">
    <property type="entry name" value="His_deacetylse_dom"/>
</dbReference>
<accession>D7BCI7</accession>
<dbReference type="GO" id="GO:0040029">
    <property type="term" value="P:epigenetic regulation of gene expression"/>
    <property type="evidence" value="ECO:0007669"/>
    <property type="project" value="TreeGrafter"/>
</dbReference>
<dbReference type="PRINTS" id="PR01272">
    <property type="entry name" value="ACUCPROTEIN"/>
</dbReference>
<name>D7BCI7_ALLS1</name>
<sequence length="378" mass="42377">MSVPVLYHPAYKTYTFGPEHPFSPRRLEMLTALLEALGYPVGASSLQPATREDILMVHAERLVRRVEGCSVGEVAADAEHYGLGTADTPIFPGMDEATRWLVGGTLEAARMILRGEAQEVLQLGGGLHHAQYDRSSGFCVYNDLSVAIRHLTRSGLRVAYLDIDVHHGDGVQWIHYDEAEVLTLSFHESGRYLFPGTGAIYEIGKGAGLGRKLNVPLEPFTQDESYLEVFEAVLEPALAWFRPDVMVIQCGADAHFLDPLADLVLSTQAYQKLFLRMREYVREFSGGKAVYTLGGGYSLDATTRIWAMLYLLLQGHPLPDRLPEAWRQHWEGQLHKALTPTLHDALDAVPEIPRRPEIVRHNWGQVVRLLELVKPYWT</sequence>
<dbReference type="EMBL" id="CP002042">
    <property type="protein sequence ID" value="ADH62872.1"/>
    <property type="molecule type" value="Genomic_DNA"/>
</dbReference>
<dbReference type="RefSeq" id="WP_013157455.1">
    <property type="nucleotide sequence ID" value="NC_014212.1"/>
</dbReference>
<evidence type="ECO:0000313" key="6">
    <source>
        <dbReference type="EMBL" id="ADH62872.1"/>
    </source>
</evidence>
<evidence type="ECO:0000256" key="3">
    <source>
        <dbReference type="ARBA" id="ARBA00020218"/>
    </source>
</evidence>
<dbReference type="Proteomes" id="UP000001916">
    <property type="component" value="Chromosome"/>
</dbReference>
<evidence type="ECO:0000256" key="2">
    <source>
        <dbReference type="ARBA" id="ARBA00005947"/>
    </source>
</evidence>
<evidence type="ECO:0000313" key="7">
    <source>
        <dbReference type="Proteomes" id="UP000001916"/>
    </source>
</evidence>
<proteinExistence type="inferred from homology"/>
<evidence type="ECO:0000256" key="4">
    <source>
        <dbReference type="ARBA" id="ARBA00022627"/>
    </source>
</evidence>
<evidence type="ECO:0000259" key="5">
    <source>
        <dbReference type="Pfam" id="PF00850"/>
    </source>
</evidence>
<evidence type="ECO:0000256" key="1">
    <source>
        <dbReference type="ARBA" id="ARBA00005101"/>
    </source>
</evidence>
<dbReference type="InterPro" id="IPR037138">
    <property type="entry name" value="His_deacetylse_dom_sf"/>
</dbReference>
<dbReference type="InterPro" id="IPR003085">
    <property type="entry name" value="AcuC"/>
</dbReference>
<dbReference type="PRINTS" id="PR01270">
    <property type="entry name" value="HDASUPER"/>
</dbReference>
<dbReference type="PANTHER" id="PTHR10625:SF10">
    <property type="entry name" value="HISTONE DEACETYLASE HDAC1"/>
    <property type="match status" value="1"/>
</dbReference>
<dbReference type="eggNOG" id="COG0123">
    <property type="taxonomic scope" value="Bacteria"/>
</dbReference>
<dbReference type="KEGG" id="msv:Mesil_0963"/>
<keyword evidence="4" id="KW-0006">Acetoin catabolism</keyword>
<dbReference type="SUPFAM" id="SSF52768">
    <property type="entry name" value="Arginase/deacetylase"/>
    <property type="match status" value="1"/>
</dbReference>
<dbReference type="Gene3D" id="3.40.800.20">
    <property type="entry name" value="Histone deacetylase domain"/>
    <property type="match status" value="1"/>
</dbReference>
<feature type="domain" description="Histone deacetylase" evidence="5">
    <location>
        <begin position="20"/>
        <end position="309"/>
    </location>
</feature>
<comment type="similarity">
    <text evidence="2">Belongs to the histone deacetylase family.</text>
</comment>
<dbReference type="STRING" id="526227.Mesil_0963"/>
<dbReference type="HOGENOM" id="CLU_007727_8_0_0"/>
<dbReference type="GO" id="GO:0045150">
    <property type="term" value="P:acetoin catabolic process"/>
    <property type="evidence" value="ECO:0007669"/>
    <property type="project" value="UniProtKB-UniPathway"/>
</dbReference>
<gene>
    <name evidence="6" type="ordered locus">Mesil_0963</name>
</gene>
<protein>
    <recommendedName>
        <fullName evidence="3">Acetoin utilization protein AcuC</fullName>
    </recommendedName>
</protein>
<organism evidence="6 7">
    <name type="scientific">Allomeiothermus silvanus (strain ATCC 700542 / DSM 9946 / NBRC 106475 / NCIMB 13440 / VI-R2)</name>
    <name type="common">Thermus silvanus</name>
    <dbReference type="NCBI Taxonomy" id="526227"/>
    <lineage>
        <taxon>Bacteria</taxon>
        <taxon>Thermotogati</taxon>
        <taxon>Deinococcota</taxon>
        <taxon>Deinococci</taxon>
        <taxon>Thermales</taxon>
        <taxon>Thermaceae</taxon>
        <taxon>Allomeiothermus</taxon>
    </lineage>
</organism>
<dbReference type="Pfam" id="PF00850">
    <property type="entry name" value="Hist_deacetyl"/>
    <property type="match status" value="1"/>
</dbReference>
<dbReference type="PANTHER" id="PTHR10625">
    <property type="entry name" value="HISTONE DEACETYLASE HDAC1-RELATED"/>
    <property type="match status" value="1"/>
</dbReference>
<dbReference type="InterPro" id="IPR000286">
    <property type="entry name" value="HDACs"/>
</dbReference>
<reference evidence="6 7" key="1">
    <citation type="journal article" date="2010" name="Stand. Genomic Sci.">
        <title>Complete genome sequence of Meiothermus silvanus type strain (VI-R2).</title>
        <authorList>
            <person name="Sikorski J."/>
            <person name="Tindall B.J."/>
            <person name="Lowry S."/>
            <person name="Lucas S."/>
            <person name="Nolan M."/>
            <person name="Copeland A."/>
            <person name="Glavina Del Rio T."/>
            <person name="Tice H."/>
            <person name="Cheng J.F."/>
            <person name="Han C."/>
            <person name="Pitluck S."/>
            <person name="Liolios K."/>
            <person name="Ivanova N."/>
            <person name="Mavromatis K."/>
            <person name="Mikhailova N."/>
            <person name="Pati A."/>
            <person name="Goodwin L."/>
            <person name="Chen A."/>
            <person name="Palaniappan K."/>
            <person name="Land M."/>
            <person name="Hauser L."/>
            <person name="Chang Y.J."/>
            <person name="Jeffries C.D."/>
            <person name="Rohde M."/>
            <person name="Goker M."/>
            <person name="Woyke T."/>
            <person name="Bristow J."/>
            <person name="Eisen J.A."/>
            <person name="Markowitz V."/>
            <person name="Hugenholtz P."/>
            <person name="Kyrpides N.C."/>
            <person name="Klenk H.P."/>
            <person name="Lapidus A."/>
        </authorList>
    </citation>
    <scope>NUCLEOTIDE SEQUENCE [LARGE SCALE GENOMIC DNA]</scope>
    <source>
        <strain evidence="7">ATCC 700542 / DSM 9946 / VI-R2</strain>
    </source>
</reference>
<dbReference type="OrthoDB" id="9808367at2"/>
<dbReference type="GO" id="GO:0004407">
    <property type="term" value="F:histone deacetylase activity"/>
    <property type="evidence" value="ECO:0007669"/>
    <property type="project" value="TreeGrafter"/>
</dbReference>
<keyword evidence="7" id="KW-1185">Reference proteome</keyword>
<dbReference type="UniPathway" id="UPA00040"/>
<comment type="pathway">
    <text evidence="1">Ketone degradation; acetoin degradation.</text>
</comment>
<dbReference type="AlphaFoldDB" id="D7BCI7"/>